<name>A0A8C5JFY6_JUNHY</name>
<dbReference type="Ensembl" id="ENSJHYT00000022480.1">
    <property type="protein sequence ID" value="ENSJHYP00000018628.1"/>
    <property type="gene ID" value="ENSJHYG00000014166.1"/>
</dbReference>
<dbReference type="InterPro" id="IPR041679">
    <property type="entry name" value="DNA2/NAM7-like_C"/>
</dbReference>
<keyword evidence="5" id="KW-1185">Reference proteome</keyword>
<dbReference type="SUPFAM" id="SSF52540">
    <property type="entry name" value="P-loop containing nucleoside triphosphate hydrolases"/>
    <property type="match status" value="1"/>
</dbReference>
<evidence type="ECO:0000313" key="4">
    <source>
        <dbReference type="Ensembl" id="ENSJHYP00000018628.1"/>
    </source>
</evidence>
<dbReference type="CDD" id="cd18808">
    <property type="entry name" value="SF1_C_Upf1"/>
    <property type="match status" value="1"/>
</dbReference>
<reference evidence="4" key="1">
    <citation type="submission" date="2025-08" db="UniProtKB">
        <authorList>
            <consortium name="Ensembl"/>
        </authorList>
    </citation>
    <scope>IDENTIFICATION</scope>
</reference>
<dbReference type="PANTHER" id="PTHR45418:SF1">
    <property type="entry name" value="CANCER_TESTIS ANTIGEN 55"/>
    <property type="match status" value="1"/>
</dbReference>
<protein>
    <recommendedName>
        <fullName evidence="3">DNA2/NAM7 helicase-like C-terminal domain-containing protein</fullName>
    </recommendedName>
</protein>
<dbReference type="InterPro" id="IPR047187">
    <property type="entry name" value="SF1_C_Upf1"/>
</dbReference>
<sequence length="116" mass="13048">ISEADGQITKLTKNYRSHSALLALPSKLFYHKELEVCADTSVVTSFLNWEKLPRKGFPLIFHGIRGSETREGRSPSWFNPAEAVQVMTYCCQLARSEYSAVPVTDIGVIAPYRKQV</sequence>
<feature type="domain" description="DNA2/NAM7 helicase-like C-terminal" evidence="3">
    <location>
        <begin position="6"/>
        <end position="116"/>
    </location>
</feature>
<accession>A0A8C5JFY6</accession>
<dbReference type="PANTHER" id="PTHR45418">
    <property type="entry name" value="CANCER/TESTIS ANTIGEN 55"/>
    <property type="match status" value="1"/>
</dbReference>
<dbReference type="Proteomes" id="UP000694408">
    <property type="component" value="Unplaced"/>
</dbReference>
<dbReference type="Gene3D" id="3.40.50.300">
    <property type="entry name" value="P-loop containing nucleotide triphosphate hydrolases"/>
    <property type="match status" value="1"/>
</dbReference>
<dbReference type="OMA" id="TYCCQLA"/>
<proteinExistence type="predicted"/>
<evidence type="ECO:0000256" key="2">
    <source>
        <dbReference type="ARBA" id="ARBA00022490"/>
    </source>
</evidence>
<dbReference type="InterPro" id="IPR027417">
    <property type="entry name" value="P-loop_NTPase"/>
</dbReference>
<evidence type="ECO:0000313" key="5">
    <source>
        <dbReference type="Proteomes" id="UP000694408"/>
    </source>
</evidence>
<dbReference type="GO" id="GO:0005737">
    <property type="term" value="C:cytoplasm"/>
    <property type="evidence" value="ECO:0007669"/>
    <property type="project" value="UniProtKB-SubCell"/>
</dbReference>
<dbReference type="Pfam" id="PF13087">
    <property type="entry name" value="AAA_12"/>
    <property type="match status" value="1"/>
</dbReference>
<keyword evidence="2" id="KW-0963">Cytoplasm</keyword>
<comment type="subcellular location">
    <subcellularLocation>
        <location evidence="1">Cytoplasm</location>
    </subcellularLocation>
</comment>
<evidence type="ECO:0000256" key="1">
    <source>
        <dbReference type="ARBA" id="ARBA00004496"/>
    </source>
</evidence>
<dbReference type="AlphaFoldDB" id="A0A8C5JFY6"/>
<organism evidence="4 5">
    <name type="scientific">Junco hyemalis</name>
    <name type="common">Dark-eyed junco</name>
    <dbReference type="NCBI Taxonomy" id="40217"/>
    <lineage>
        <taxon>Eukaryota</taxon>
        <taxon>Metazoa</taxon>
        <taxon>Chordata</taxon>
        <taxon>Craniata</taxon>
        <taxon>Vertebrata</taxon>
        <taxon>Euteleostomi</taxon>
        <taxon>Archelosauria</taxon>
        <taxon>Archosauria</taxon>
        <taxon>Dinosauria</taxon>
        <taxon>Saurischia</taxon>
        <taxon>Theropoda</taxon>
        <taxon>Coelurosauria</taxon>
        <taxon>Aves</taxon>
        <taxon>Neognathae</taxon>
        <taxon>Neoaves</taxon>
        <taxon>Telluraves</taxon>
        <taxon>Australaves</taxon>
        <taxon>Passeriformes</taxon>
        <taxon>Passerellidae</taxon>
        <taxon>Junco</taxon>
    </lineage>
</organism>
<evidence type="ECO:0000259" key="3">
    <source>
        <dbReference type="Pfam" id="PF13087"/>
    </source>
</evidence>
<reference evidence="4" key="2">
    <citation type="submission" date="2025-09" db="UniProtKB">
        <authorList>
            <consortium name="Ensembl"/>
        </authorList>
    </citation>
    <scope>IDENTIFICATION</scope>
</reference>